<dbReference type="Proteomes" id="UP000030428">
    <property type="component" value="Unassembled WGS sequence"/>
</dbReference>
<dbReference type="AlphaFoldDB" id="A0A0A6RM41"/>
<reference evidence="1 2" key="1">
    <citation type="journal article" date="2016" name="Front. Microbiol.">
        <title>Single-Cell (Meta-)Genomics of a Dimorphic Candidatus Thiomargarita nelsonii Reveals Genomic Plasticity.</title>
        <authorList>
            <person name="Flood B.E."/>
            <person name="Fliss P."/>
            <person name="Jones D.S."/>
            <person name="Dick G.J."/>
            <person name="Jain S."/>
            <person name="Kaster A.K."/>
            <person name="Winkel M."/>
            <person name="Mussmann M."/>
            <person name="Bailey J."/>
        </authorList>
    </citation>
    <scope>NUCLEOTIDE SEQUENCE [LARGE SCALE GENOMIC DNA]</scope>
    <source>
        <strain evidence="1">Hydrate Ridge</strain>
    </source>
</reference>
<proteinExistence type="predicted"/>
<gene>
    <name evidence="1" type="ORF">PN36_27015</name>
</gene>
<keyword evidence="2" id="KW-1185">Reference proteome</keyword>
<dbReference type="EMBL" id="JSZA02000163">
    <property type="protein sequence ID" value="KHD04891.1"/>
    <property type="molecule type" value="Genomic_DNA"/>
</dbReference>
<comment type="caution">
    <text evidence="1">The sequence shown here is derived from an EMBL/GenBank/DDBJ whole genome shotgun (WGS) entry which is preliminary data.</text>
</comment>
<organism evidence="1 2">
    <name type="scientific">Candidatus Thiomargarita nelsonii</name>
    <dbReference type="NCBI Taxonomy" id="1003181"/>
    <lineage>
        <taxon>Bacteria</taxon>
        <taxon>Pseudomonadati</taxon>
        <taxon>Pseudomonadota</taxon>
        <taxon>Gammaproteobacteria</taxon>
        <taxon>Thiotrichales</taxon>
        <taxon>Thiotrichaceae</taxon>
        <taxon>Thiomargarita</taxon>
    </lineage>
</organism>
<accession>A0A0A6RM41</accession>
<protein>
    <submittedName>
        <fullName evidence="1">Uncharacterized protein</fullName>
    </submittedName>
</protein>
<name>A0A0A6RM41_9GAMM</name>
<evidence type="ECO:0000313" key="2">
    <source>
        <dbReference type="Proteomes" id="UP000030428"/>
    </source>
</evidence>
<evidence type="ECO:0000313" key="1">
    <source>
        <dbReference type="EMBL" id="KHD04891.1"/>
    </source>
</evidence>
<sequence length="102" mass="11878">MNLVENDFDIDIWNKMVAAAWSNWHKSPQAEQKIFGCYTISDNWTFVSAVVRNFEDDCPTMTVDTSKEYIQRIEAVTIFKILKFKLTGACFGNRLRFVGTIW</sequence>